<protein>
    <submittedName>
        <fullName evidence="1">Uncharacterized protein</fullName>
    </submittedName>
</protein>
<reference evidence="1 2" key="1">
    <citation type="submission" date="2014-02" db="EMBL/GenBank/DDBJ databases">
        <authorList>
            <person name="Sears C."/>
            <person name="Carroll K."/>
            <person name="Sack B.R."/>
            <person name="Qadri F."/>
            <person name="Myers L.L."/>
            <person name="Chung G.-T."/>
            <person name="Escheverria P."/>
            <person name="Fraser C.M."/>
            <person name="Sadzewicz L."/>
            <person name="Shefchek K.A."/>
            <person name="Tallon L."/>
            <person name="Das S.P."/>
            <person name="Daugherty S."/>
            <person name="Mongodin E.F."/>
        </authorList>
    </citation>
    <scope>NUCLEOTIDE SEQUENCE [LARGE SCALE GENOMIC DNA]</scope>
    <source>
        <strain evidence="1 2">1007-1-F #10</strain>
    </source>
</reference>
<proteinExistence type="predicted"/>
<evidence type="ECO:0000313" key="2">
    <source>
        <dbReference type="Proteomes" id="UP000022433"/>
    </source>
</evidence>
<dbReference type="EMBL" id="JGEA01000025">
    <property type="protein sequence ID" value="EYA14130.1"/>
    <property type="molecule type" value="Genomic_DNA"/>
</dbReference>
<comment type="caution">
    <text evidence="1">The sequence shown here is derived from an EMBL/GenBank/DDBJ whole genome shotgun (WGS) entry which is preliminary data.</text>
</comment>
<evidence type="ECO:0000313" key="1">
    <source>
        <dbReference type="EMBL" id="EYA14130.1"/>
    </source>
</evidence>
<organism evidence="1 2">
    <name type="scientific">Bacteroides fragilis str. 1007-1-F #10</name>
    <dbReference type="NCBI Taxonomy" id="1339295"/>
    <lineage>
        <taxon>Bacteria</taxon>
        <taxon>Pseudomonadati</taxon>
        <taxon>Bacteroidota</taxon>
        <taxon>Bacteroidia</taxon>
        <taxon>Bacteroidales</taxon>
        <taxon>Bacteroidaceae</taxon>
        <taxon>Bacteroides</taxon>
    </lineage>
</organism>
<sequence>MELKYQVVSLKSVAKGVLIVPYGIEIAEGYHLQVRHYRINCTLWN</sequence>
<dbReference type="AlphaFoldDB" id="A0AAN4MZ05"/>
<gene>
    <name evidence="1" type="ORF">M104_2610</name>
</gene>
<accession>A0AAN4MZ05</accession>
<dbReference type="Proteomes" id="UP000022433">
    <property type="component" value="Unassembled WGS sequence"/>
</dbReference>
<name>A0AAN4MZ05_BACFG</name>